<proteinExistence type="inferred from homology"/>
<dbReference type="GO" id="GO:0006351">
    <property type="term" value="P:DNA-templated transcription"/>
    <property type="evidence" value="ECO:0007669"/>
    <property type="project" value="TreeGrafter"/>
</dbReference>
<dbReference type="PROSITE" id="PS50931">
    <property type="entry name" value="HTH_LYSR"/>
    <property type="match status" value="1"/>
</dbReference>
<evidence type="ECO:0000256" key="2">
    <source>
        <dbReference type="ARBA" id="ARBA00023015"/>
    </source>
</evidence>
<evidence type="ECO:0000259" key="5">
    <source>
        <dbReference type="PROSITE" id="PS50931"/>
    </source>
</evidence>
<dbReference type="PATRIC" id="fig|206506.3.peg.1832"/>
<organism evidence="6 7">
    <name type="scientific">Kerstersia gyiorum</name>
    <dbReference type="NCBI Taxonomy" id="206506"/>
    <lineage>
        <taxon>Bacteria</taxon>
        <taxon>Pseudomonadati</taxon>
        <taxon>Pseudomonadota</taxon>
        <taxon>Betaproteobacteria</taxon>
        <taxon>Burkholderiales</taxon>
        <taxon>Alcaligenaceae</taxon>
        <taxon>Kerstersia</taxon>
    </lineage>
</organism>
<keyword evidence="2" id="KW-0805">Transcription regulation</keyword>
<dbReference type="Pfam" id="PF00126">
    <property type="entry name" value="HTH_1"/>
    <property type="match status" value="1"/>
</dbReference>
<name>A0A171KSY1_9BURK</name>
<gene>
    <name evidence="6" type="ORF">AAV32_08585</name>
</gene>
<evidence type="ECO:0000256" key="4">
    <source>
        <dbReference type="ARBA" id="ARBA00023163"/>
    </source>
</evidence>
<dbReference type="PANTHER" id="PTHR30537">
    <property type="entry name" value="HTH-TYPE TRANSCRIPTIONAL REGULATOR"/>
    <property type="match status" value="1"/>
</dbReference>
<dbReference type="EMBL" id="LBNE01000004">
    <property type="protein sequence ID" value="KKO71998.1"/>
    <property type="molecule type" value="Genomic_DNA"/>
</dbReference>
<dbReference type="Proteomes" id="UP000078084">
    <property type="component" value="Unassembled WGS sequence"/>
</dbReference>
<dbReference type="Gene3D" id="1.10.10.10">
    <property type="entry name" value="Winged helix-like DNA-binding domain superfamily/Winged helix DNA-binding domain"/>
    <property type="match status" value="1"/>
</dbReference>
<dbReference type="InterPro" id="IPR000847">
    <property type="entry name" value="LysR_HTH_N"/>
</dbReference>
<keyword evidence="3" id="KW-0238">DNA-binding</keyword>
<dbReference type="Gene3D" id="3.40.190.290">
    <property type="match status" value="1"/>
</dbReference>
<feature type="domain" description="HTH lysR-type" evidence="5">
    <location>
        <begin position="1"/>
        <end position="59"/>
    </location>
</feature>
<dbReference type="SUPFAM" id="SSF46785">
    <property type="entry name" value="Winged helix' DNA-binding domain"/>
    <property type="match status" value="1"/>
</dbReference>
<accession>A0A171KSY1</accession>
<evidence type="ECO:0000313" key="6">
    <source>
        <dbReference type="EMBL" id="KKO71998.1"/>
    </source>
</evidence>
<evidence type="ECO:0000256" key="1">
    <source>
        <dbReference type="ARBA" id="ARBA00009437"/>
    </source>
</evidence>
<protein>
    <submittedName>
        <fullName evidence="6">Transcriptional regulator</fullName>
    </submittedName>
</protein>
<comment type="similarity">
    <text evidence="1">Belongs to the LysR transcriptional regulatory family.</text>
</comment>
<sequence>MDRLGQYRIFAQIAEMGSFIKTAHALELPRASVSAAIQQLEAQVGTRLLHRTTRQVHLTADGMQLLERIRPLLADVENIDTMFQASQRQVSGQLRIDVPSRIARRLIVPALPMLLRQHPQLRLILGSSDRAVDLIREGIDCVVRVGALPNTALAVRPLGLIRLINCASPAYLQEQGIPEHPEELCSKHWMVGYASPSTGREIPWSYISADGAEHSVPIPSQVVTNNAENYIACCRTGLGLIQIPGFDVQHLIDAGELQEVMPDHRAAPLQVSLLYPHRRQRSRRLAVFMDWFEALMKPHLQAC</sequence>
<keyword evidence="4" id="KW-0804">Transcription</keyword>
<dbReference type="AlphaFoldDB" id="A0A171KSY1"/>
<dbReference type="PANTHER" id="PTHR30537:SF72">
    <property type="entry name" value="LYSR FAMILY TRANSCRIPTIONAL REGULATOR"/>
    <property type="match status" value="1"/>
</dbReference>
<dbReference type="InterPro" id="IPR058163">
    <property type="entry name" value="LysR-type_TF_proteobact-type"/>
</dbReference>
<reference evidence="6 7" key="1">
    <citation type="submission" date="2015-04" db="EMBL/GenBank/DDBJ databases">
        <title>Genome sequence of Kerstersia gyiorum CG1.</title>
        <authorList>
            <person name="Greninger A.L."/>
            <person name="Kozyreva V."/>
            <person name="Chaturvedi V."/>
        </authorList>
    </citation>
    <scope>NUCLEOTIDE SEQUENCE [LARGE SCALE GENOMIC DNA]</scope>
    <source>
        <strain evidence="6 7">CG1</strain>
    </source>
</reference>
<evidence type="ECO:0000256" key="3">
    <source>
        <dbReference type="ARBA" id="ARBA00023125"/>
    </source>
</evidence>
<keyword evidence="7" id="KW-1185">Reference proteome</keyword>
<evidence type="ECO:0000313" key="7">
    <source>
        <dbReference type="Proteomes" id="UP000078084"/>
    </source>
</evidence>
<dbReference type="GO" id="GO:0043565">
    <property type="term" value="F:sequence-specific DNA binding"/>
    <property type="evidence" value="ECO:0007669"/>
    <property type="project" value="TreeGrafter"/>
</dbReference>
<dbReference type="CDD" id="cd08472">
    <property type="entry name" value="PBP2_CrgA_like_3"/>
    <property type="match status" value="1"/>
</dbReference>
<dbReference type="InterPro" id="IPR005119">
    <property type="entry name" value="LysR_subst-bd"/>
</dbReference>
<dbReference type="Pfam" id="PF03466">
    <property type="entry name" value="LysR_substrate"/>
    <property type="match status" value="1"/>
</dbReference>
<comment type="caution">
    <text evidence="6">The sequence shown here is derived from an EMBL/GenBank/DDBJ whole genome shotgun (WGS) entry which is preliminary data.</text>
</comment>
<dbReference type="InterPro" id="IPR036388">
    <property type="entry name" value="WH-like_DNA-bd_sf"/>
</dbReference>
<dbReference type="GO" id="GO:0003700">
    <property type="term" value="F:DNA-binding transcription factor activity"/>
    <property type="evidence" value="ECO:0007669"/>
    <property type="project" value="InterPro"/>
</dbReference>
<dbReference type="SUPFAM" id="SSF53850">
    <property type="entry name" value="Periplasmic binding protein-like II"/>
    <property type="match status" value="1"/>
</dbReference>
<dbReference type="FunFam" id="1.10.10.10:FF:000001">
    <property type="entry name" value="LysR family transcriptional regulator"/>
    <property type="match status" value="1"/>
</dbReference>
<dbReference type="RefSeq" id="WP_068370370.1">
    <property type="nucleotide sequence ID" value="NZ_LBNE01000004.1"/>
</dbReference>
<dbReference type="STRING" id="206506.AAV32_08585"/>
<dbReference type="InterPro" id="IPR036390">
    <property type="entry name" value="WH_DNA-bd_sf"/>
</dbReference>